<feature type="region of interest" description="Disordered" evidence="1">
    <location>
        <begin position="197"/>
        <end position="220"/>
    </location>
</feature>
<protein>
    <submittedName>
        <fullName evidence="2">Uncharacterized protein</fullName>
    </submittedName>
</protein>
<gene>
    <name evidence="2" type="ORF">FBUS_09336</name>
</gene>
<name>A0A8E0RVX9_9TREM</name>
<reference evidence="2" key="1">
    <citation type="submission" date="2019-05" db="EMBL/GenBank/DDBJ databases">
        <title>Annotation for the trematode Fasciolopsis buski.</title>
        <authorList>
            <person name="Choi Y.-J."/>
        </authorList>
    </citation>
    <scope>NUCLEOTIDE SEQUENCE</scope>
    <source>
        <strain evidence="2">HT</strain>
        <tissue evidence="2">Whole worm</tissue>
    </source>
</reference>
<dbReference type="Proteomes" id="UP000728185">
    <property type="component" value="Unassembled WGS sequence"/>
</dbReference>
<sequence>MLASYVNYNHIDVHSTQNTNAESSGFSTANPRLTIDSDSSQRNSLGNSNLHGVSNDSGNLSTSGTNSVITHPPLCSSLVTNAGQNESSVRASSNLYSSTMVNNESVFLPRSVIAGLNTHECSIPITPTHLNGRDSVGDGHILRFGFNFPVTEMTAPHASQETLSTAASQISVFHGSPTTPGSFQFSTINHDVPTSSDLRVSDSHGHYVGRTGTIQPRGMS</sequence>
<proteinExistence type="predicted"/>
<dbReference type="OrthoDB" id="10589673at2759"/>
<evidence type="ECO:0000313" key="3">
    <source>
        <dbReference type="Proteomes" id="UP000728185"/>
    </source>
</evidence>
<comment type="caution">
    <text evidence="2">The sequence shown here is derived from an EMBL/GenBank/DDBJ whole genome shotgun (WGS) entry which is preliminary data.</text>
</comment>
<evidence type="ECO:0000256" key="1">
    <source>
        <dbReference type="SAM" id="MobiDB-lite"/>
    </source>
</evidence>
<accession>A0A8E0RVX9</accession>
<dbReference type="EMBL" id="LUCM01005672">
    <property type="protein sequence ID" value="KAA0192461.1"/>
    <property type="molecule type" value="Genomic_DNA"/>
</dbReference>
<organism evidence="2 3">
    <name type="scientific">Fasciolopsis buskii</name>
    <dbReference type="NCBI Taxonomy" id="27845"/>
    <lineage>
        <taxon>Eukaryota</taxon>
        <taxon>Metazoa</taxon>
        <taxon>Spiralia</taxon>
        <taxon>Lophotrochozoa</taxon>
        <taxon>Platyhelminthes</taxon>
        <taxon>Trematoda</taxon>
        <taxon>Digenea</taxon>
        <taxon>Plagiorchiida</taxon>
        <taxon>Echinostomata</taxon>
        <taxon>Echinostomatoidea</taxon>
        <taxon>Fasciolidae</taxon>
        <taxon>Fasciolopsis</taxon>
    </lineage>
</organism>
<feature type="region of interest" description="Disordered" evidence="1">
    <location>
        <begin position="18"/>
        <end position="65"/>
    </location>
</feature>
<evidence type="ECO:0000313" key="2">
    <source>
        <dbReference type="EMBL" id="KAA0192461.1"/>
    </source>
</evidence>
<dbReference type="AlphaFoldDB" id="A0A8E0RVX9"/>
<keyword evidence="3" id="KW-1185">Reference proteome</keyword>